<dbReference type="Pfam" id="PF02622">
    <property type="entry name" value="DUF179"/>
    <property type="match status" value="1"/>
</dbReference>
<comment type="caution">
    <text evidence="3">The sequence shown here is derived from an EMBL/GenBank/DDBJ whole genome shotgun (WGS) entry which is preliminary data.</text>
</comment>
<comment type="similarity">
    <text evidence="1 2">Belongs to the UPF0301 (AlgH) family.</text>
</comment>
<dbReference type="HAMAP" id="MF_00758">
    <property type="entry name" value="UPF0301"/>
    <property type="match status" value="1"/>
</dbReference>
<dbReference type="Gene3D" id="3.40.1740.10">
    <property type="entry name" value="VC0467-like"/>
    <property type="match status" value="1"/>
</dbReference>
<evidence type="ECO:0000313" key="4">
    <source>
        <dbReference type="Proteomes" id="UP000477651"/>
    </source>
</evidence>
<accession>A0A6L9Y662</accession>
<dbReference type="GO" id="GO:0005829">
    <property type="term" value="C:cytosol"/>
    <property type="evidence" value="ECO:0007669"/>
    <property type="project" value="TreeGrafter"/>
</dbReference>
<evidence type="ECO:0000256" key="1">
    <source>
        <dbReference type="ARBA" id="ARBA00009600"/>
    </source>
</evidence>
<dbReference type="EMBL" id="JAAGYR010000004">
    <property type="protein sequence ID" value="NEN75298.1"/>
    <property type="molecule type" value="Genomic_DNA"/>
</dbReference>
<dbReference type="PANTHER" id="PTHR30327:SF1">
    <property type="entry name" value="UPF0301 PROTEIN YQGE"/>
    <property type="match status" value="1"/>
</dbReference>
<dbReference type="AlphaFoldDB" id="A0A6L9Y662"/>
<sequence length="177" mass="19544">MPSKELDLFDGSVIYVFSHNEDGAVGFIINQPSTIPFHDLVGDITEYGVSEEEAKEKTAPHLVYFGGPVNDDKGFVIHTLDKTYRSTIDKSDLRMTSSKDILIDIAKGEGPIHFMLTLGYAGWDAGQLEEEIADNVWLTVKASTDIIFKCPVSERYYRAIKLLGFDPSLLSGEAGHA</sequence>
<protein>
    <recommendedName>
        <fullName evidence="2">UPF0301 protein F9B74_03015</fullName>
    </recommendedName>
</protein>
<evidence type="ECO:0000313" key="3">
    <source>
        <dbReference type="EMBL" id="NEN75298.1"/>
    </source>
</evidence>
<evidence type="ECO:0000256" key="2">
    <source>
        <dbReference type="HAMAP-Rule" id="MF_00758"/>
    </source>
</evidence>
<dbReference type="InterPro" id="IPR003774">
    <property type="entry name" value="AlgH-like"/>
</dbReference>
<dbReference type="Proteomes" id="UP000477651">
    <property type="component" value="Unassembled WGS sequence"/>
</dbReference>
<reference evidence="3 4" key="1">
    <citation type="submission" date="2020-02" db="EMBL/GenBank/DDBJ databases">
        <title>Pelistega sp. NLN82 were isolated from wild rodents of the Hainan Island.</title>
        <authorList>
            <person name="Niu N."/>
            <person name="Zhou J."/>
        </authorList>
    </citation>
    <scope>NUCLEOTIDE SEQUENCE [LARGE SCALE GENOMIC DNA]</scope>
    <source>
        <strain evidence="3 4">NLN82</strain>
    </source>
</reference>
<dbReference type="SUPFAM" id="SSF143456">
    <property type="entry name" value="VC0467-like"/>
    <property type="match status" value="1"/>
</dbReference>
<name>A0A6L9Y662_9BURK</name>
<dbReference type="PANTHER" id="PTHR30327">
    <property type="entry name" value="UNCHARACTERIZED PROTEIN YQGE"/>
    <property type="match status" value="1"/>
</dbReference>
<organism evidence="3 4">
    <name type="scientific">Pelistega ratti</name>
    <dbReference type="NCBI Taxonomy" id="2652177"/>
    <lineage>
        <taxon>Bacteria</taxon>
        <taxon>Pseudomonadati</taxon>
        <taxon>Pseudomonadota</taxon>
        <taxon>Betaproteobacteria</taxon>
        <taxon>Burkholderiales</taxon>
        <taxon>Alcaligenaceae</taxon>
        <taxon>Pelistega</taxon>
    </lineage>
</organism>
<keyword evidence="4" id="KW-1185">Reference proteome</keyword>
<gene>
    <name evidence="3" type="ORF">F9B74_03015</name>
</gene>
<proteinExistence type="inferred from homology"/>